<dbReference type="PANTHER" id="PTHR33794:SF1">
    <property type="entry name" value="BACILLOLYSIN"/>
    <property type="match status" value="1"/>
</dbReference>
<evidence type="ECO:0000313" key="12">
    <source>
        <dbReference type="Proteomes" id="UP000066480"/>
    </source>
</evidence>
<dbReference type="InterPro" id="IPR027268">
    <property type="entry name" value="Peptidase_M4/M1_CTD_sf"/>
</dbReference>
<dbReference type="PANTHER" id="PTHR33794">
    <property type="entry name" value="BACILLOLYSIN"/>
    <property type="match status" value="1"/>
</dbReference>
<dbReference type="InterPro" id="IPR050728">
    <property type="entry name" value="Zinc_Metalloprotease_M4"/>
</dbReference>
<evidence type="ECO:0000256" key="5">
    <source>
        <dbReference type="ARBA" id="ARBA00022833"/>
    </source>
</evidence>
<keyword evidence="4 8" id="KW-0378">Hydrolase</keyword>
<comment type="subcellular location">
    <subcellularLocation>
        <location evidence="8">Secreted</location>
    </subcellularLocation>
</comment>
<name>A0A0K1JDA1_9MICO</name>
<comment type="cofactor">
    <cofactor evidence="8">
        <name>Zn(2+)</name>
        <dbReference type="ChEBI" id="CHEBI:29105"/>
    </cofactor>
</comment>
<dbReference type="AlphaFoldDB" id="A0A0K1JDA1"/>
<evidence type="ECO:0000256" key="2">
    <source>
        <dbReference type="ARBA" id="ARBA00022670"/>
    </source>
</evidence>
<comment type="function">
    <text evidence="8">Extracellular zinc metalloprotease.</text>
</comment>
<dbReference type="EC" id="3.4.24.-" evidence="8"/>
<dbReference type="GO" id="GO:0006508">
    <property type="term" value="P:proteolysis"/>
    <property type="evidence" value="ECO:0007669"/>
    <property type="project" value="UniProtKB-KW"/>
</dbReference>
<keyword evidence="2 8" id="KW-0645">Protease</keyword>
<evidence type="ECO:0000256" key="6">
    <source>
        <dbReference type="ARBA" id="ARBA00023049"/>
    </source>
</evidence>
<sequence length="418" mass="43678">MTLVAGVQLDGLTPSRRAVLVDASTGKVIRSAETVATLLPASTSKAAMARSGAKAPKLTAAGRSRAQLPVISWTADAPAKSAAVAPRAAAGVKAVGHTTFYGDVTLTVTKTSTGFSLVDAARGKGSTCNSNYTGNTDFGTGDTCKLIVAKKAVFGNGKATDPNTTAADAHYGGAVTWDYYAKTFGRKGIFANGKGVGSHIRFGFKGWKNAAWNGTNMVYGDGGKYGSMAALDVSGHEMTHGVSEALAKLGYEGDVGGINESTSDVFGTMVEYTAKNPKDKFDFLIGEKLNYNGDGKPLRYMDDPSKDGMSHSCWSKATADDDPHYTSGVGNHAFYLMSNGTGKSAYGTTKSCNGTTFKGIGGIKVSKIWYNTIRDYGTENMTYAQLKAGMIKSANAEYGKNSTESKAITAGWKAVNVA</sequence>
<reference evidence="11 12" key="1">
    <citation type="submission" date="2015-03" db="EMBL/GenBank/DDBJ databases">
        <title>Luteipulveratus halotolerans sp. nov., a novel actinobacterium (Dermacoccaceae) from Sarawak, Malaysia.</title>
        <authorList>
            <person name="Juboi H."/>
            <person name="Basik A."/>
            <person name="Shamsul S.S."/>
            <person name="Arnold P."/>
            <person name="Schmitt E.K."/>
            <person name="Sanglier J.-J."/>
            <person name="Yeo T."/>
        </authorList>
    </citation>
    <scope>NUCLEOTIDE SEQUENCE [LARGE SCALE GENOMIC DNA]</scope>
    <source>
        <strain evidence="11 12">MN07-A0370</strain>
    </source>
</reference>
<evidence type="ECO:0000256" key="1">
    <source>
        <dbReference type="ARBA" id="ARBA00009388"/>
    </source>
</evidence>
<evidence type="ECO:0000256" key="3">
    <source>
        <dbReference type="ARBA" id="ARBA00022723"/>
    </source>
</evidence>
<keyword evidence="12" id="KW-1185">Reference proteome</keyword>
<keyword evidence="6 8" id="KW-0482">Metalloprotease</keyword>
<feature type="active site" evidence="7">
    <location>
        <position position="237"/>
    </location>
</feature>
<evidence type="ECO:0000256" key="4">
    <source>
        <dbReference type="ARBA" id="ARBA00022801"/>
    </source>
</evidence>
<keyword evidence="8" id="KW-0964">Secreted</keyword>
<evidence type="ECO:0000259" key="10">
    <source>
        <dbReference type="Pfam" id="PF02868"/>
    </source>
</evidence>
<dbReference type="Gene3D" id="1.10.390.10">
    <property type="entry name" value="Neutral Protease Domain 2"/>
    <property type="match status" value="1"/>
</dbReference>
<protein>
    <recommendedName>
        <fullName evidence="8">Neutral metalloproteinase</fullName>
        <ecNumber evidence="8">3.4.24.-</ecNumber>
    </recommendedName>
</protein>
<dbReference type="GO" id="GO:0005576">
    <property type="term" value="C:extracellular region"/>
    <property type="evidence" value="ECO:0007669"/>
    <property type="project" value="UniProtKB-SubCell"/>
</dbReference>
<dbReference type="GO" id="GO:0046872">
    <property type="term" value="F:metal ion binding"/>
    <property type="evidence" value="ECO:0007669"/>
    <property type="project" value="UniProtKB-UniRule"/>
</dbReference>
<dbReference type="Pfam" id="PF02868">
    <property type="entry name" value="Peptidase_M4_C"/>
    <property type="match status" value="1"/>
</dbReference>
<keyword evidence="3" id="KW-0479">Metal-binding</keyword>
<evidence type="ECO:0000259" key="9">
    <source>
        <dbReference type="Pfam" id="PF01447"/>
    </source>
</evidence>
<evidence type="ECO:0000256" key="8">
    <source>
        <dbReference type="RuleBase" id="RU366073"/>
    </source>
</evidence>
<dbReference type="PRINTS" id="PR00730">
    <property type="entry name" value="THERMOLYSIN"/>
</dbReference>
<dbReference type="InterPro" id="IPR023612">
    <property type="entry name" value="Peptidase_M4"/>
</dbReference>
<proteinExistence type="inferred from homology"/>
<dbReference type="InterPro" id="IPR013856">
    <property type="entry name" value="Peptidase_M4_domain"/>
</dbReference>
<dbReference type="Pfam" id="PF01447">
    <property type="entry name" value="Peptidase_M4"/>
    <property type="match status" value="1"/>
</dbReference>
<dbReference type="Proteomes" id="UP000066480">
    <property type="component" value="Chromosome"/>
</dbReference>
<dbReference type="SUPFAM" id="SSF55486">
    <property type="entry name" value="Metalloproteases ('zincins'), catalytic domain"/>
    <property type="match status" value="1"/>
</dbReference>
<dbReference type="EMBL" id="CP011112">
    <property type="protein sequence ID" value="AKU14679.1"/>
    <property type="molecule type" value="Genomic_DNA"/>
</dbReference>
<gene>
    <name evidence="11" type="ORF">VV02_00330</name>
</gene>
<dbReference type="GO" id="GO:0004222">
    <property type="term" value="F:metalloendopeptidase activity"/>
    <property type="evidence" value="ECO:0007669"/>
    <property type="project" value="UniProtKB-UniRule"/>
</dbReference>
<keyword evidence="5 8" id="KW-0862">Zinc</keyword>
<feature type="active site" description="Proton donor" evidence="7">
    <location>
        <position position="324"/>
    </location>
</feature>
<dbReference type="Gene3D" id="3.10.170.10">
    <property type="match status" value="1"/>
</dbReference>
<accession>A0A0K1JDA1</accession>
<dbReference type="KEGG" id="lmoi:VV02_00330"/>
<evidence type="ECO:0000256" key="7">
    <source>
        <dbReference type="PIRSR" id="PIRSR623612-1"/>
    </source>
</evidence>
<organism evidence="11 12">
    <name type="scientific">Luteipulveratus mongoliensis</name>
    <dbReference type="NCBI Taxonomy" id="571913"/>
    <lineage>
        <taxon>Bacteria</taxon>
        <taxon>Bacillati</taxon>
        <taxon>Actinomycetota</taxon>
        <taxon>Actinomycetes</taxon>
        <taxon>Micrococcales</taxon>
        <taxon>Dermacoccaceae</taxon>
        <taxon>Luteipulveratus</taxon>
    </lineage>
</organism>
<comment type="similarity">
    <text evidence="1 8">Belongs to the peptidase M4 family.</text>
</comment>
<evidence type="ECO:0000313" key="11">
    <source>
        <dbReference type="EMBL" id="AKU14679.1"/>
    </source>
</evidence>
<feature type="domain" description="Peptidase M4" evidence="9">
    <location>
        <begin position="95"/>
        <end position="243"/>
    </location>
</feature>
<dbReference type="InterPro" id="IPR001570">
    <property type="entry name" value="Peptidase_M4_C_domain"/>
</dbReference>
<feature type="domain" description="Peptidase M4 C-terminal" evidence="10">
    <location>
        <begin position="247"/>
        <end position="417"/>
    </location>
</feature>
<dbReference type="CDD" id="cd09597">
    <property type="entry name" value="M4_TLP"/>
    <property type="match status" value="1"/>
</dbReference>
<dbReference type="STRING" id="571913.VV02_00330"/>